<sequence>MTKKIKNLLLSLGTTTTVLSGMAFAISCGDNTKPLTDNSTDKKETDFSKYTLEFEKEKVSAKEFVISLYLKDEAGNYVELSDNAKTFSLEVKELDENGYLKANGKTFTTTSKFVGTETKTVEGKTAKGQFSDTTQTNDKEASVEIPTRTFSFPVHYEFAFSKTEVENKTLNLESLGISSLKFGDQVVELKK</sequence>
<name>A0ABY5TV02_9BACT</name>
<organism evidence="2 3">
    <name type="scientific">Mesomycoplasma molare</name>
    <dbReference type="NCBI Taxonomy" id="171288"/>
    <lineage>
        <taxon>Bacteria</taxon>
        <taxon>Bacillati</taxon>
        <taxon>Mycoplasmatota</taxon>
        <taxon>Mycoplasmoidales</taxon>
        <taxon>Metamycoplasmataceae</taxon>
        <taxon>Mesomycoplasma</taxon>
    </lineage>
</organism>
<evidence type="ECO:0000256" key="1">
    <source>
        <dbReference type="SAM" id="SignalP"/>
    </source>
</evidence>
<proteinExistence type="predicted"/>
<feature type="chain" id="PRO_5045189477" description="Lipoprotein" evidence="1">
    <location>
        <begin position="26"/>
        <end position="191"/>
    </location>
</feature>
<dbReference type="EMBL" id="CP103423">
    <property type="protein sequence ID" value="UWD34075.1"/>
    <property type="molecule type" value="Genomic_DNA"/>
</dbReference>
<reference evidence="2" key="1">
    <citation type="submission" date="2022-08" db="EMBL/GenBank/DDBJ databases">
        <title>Complete genome sequence of Mycoplasma molare type strain H 542.</title>
        <authorList>
            <person name="Spergser J."/>
        </authorList>
    </citation>
    <scope>NUCLEOTIDE SEQUENCE</scope>
    <source>
        <strain evidence="2">H 542</strain>
    </source>
</reference>
<evidence type="ECO:0008006" key="4">
    <source>
        <dbReference type="Google" id="ProtNLM"/>
    </source>
</evidence>
<protein>
    <recommendedName>
        <fullName evidence="4">Lipoprotein</fullName>
    </recommendedName>
</protein>
<feature type="signal peptide" evidence="1">
    <location>
        <begin position="1"/>
        <end position="25"/>
    </location>
</feature>
<gene>
    <name evidence="2" type="ORF">NX772_03135</name>
</gene>
<dbReference type="PROSITE" id="PS51257">
    <property type="entry name" value="PROKAR_LIPOPROTEIN"/>
    <property type="match status" value="1"/>
</dbReference>
<evidence type="ECO:0000313" key="3">
    <source>
        <dbReference type="Proteomes" id="UP001058364"/>
    </source>
</evidence>
<evidence type="ECO:0000313" key="2">
    <source>
        <dbReference type="EMBL" id="UWD34075.1"/>
    </source>
</evidence>
<dbReference type="RefSeq" id="WP_027123099.1">
    <property type="nucleotide sequence ID" value="NZ_CP103423.1"/>
</dbReference>
<accession>A0ABY5TV02</accession>
<dbReference type="Proteomes" id="UP001058364">
    <property type="component" value="Chromosome"/>
</dbReference>
<keyword evidence="3" id="KW-1185">Reference proteome</keyword>
<keyword evidence="1" id="KW-0732">Signal</keyword>